<comment type="caution">
    <text evidence="13">The sequence shown here is derived from an EMBL/GenBank/DDBJ whole genome shotgun (WGS) entry which is preliminary data.</text>
</comment>
<dbReference type="AlphaFoldDB" id="A0A6G2BJL0"/>
<evidence type="ECO:0000256" key="6">
    <source>
        <dbReference type="ARBA" id="ARBA00023295"/>
    </source>
</evidence>
<sequence length="434" mass="46454">MVGQRIGSAPISGGAVPRRKCSITSLTSGAGHVHRRRRGITAGAGAVTALALVVGIAGTVEAADRAGGTDGGKRESARTRLYTPPANPDAYTQIGELVRAGRYRDAVGVARMVTTPQAVWFNGNGDDGSVRREVARVVRDAARERALPVLALYNVPGRDCSQYSAGGAANTAEYTAWIDEVARGIGKRKALVVLEPDSLALLPSDCGQDDDEGTLTDARYREIGHAVETLAALPGTTVYLDAGHSNWHGVGSIVPRLVRAGVERTAGFYLNASNYRSDDELAWYGTLVSGCLEHTLDGGDPASCPDQWTDRNDARAWLAANVTPDPSDQPHFVTDTSRNGKGPWYPETDQYPDPQDWCNPPDRGLGLRPTTRTGDPLHDARLWIKIPGESDGECLRGTEGPEDPARGTIDPPAGRWFPQQALELVRNAEPPLRP</sequence>
<proteinExistence type="inferred from homology"/>
<dbReference type="Proteomes" id="UP000473014">
    <property type="component" value="Unassembled WGS sequence"/>
</dbReference>
<dbReference type="PROSITE" id="PS00656">
    <property type="entry name" value="GLYCOSYL_HYDROL_F6_2"/>
    <property type="match status" value="1"/>
</dbReference>
<dbReference type="GO" id="GO:0004553">
    <property type="term" value="F:hydrolase activity, hydrolyzing O-glycosyl compounds"/>
    <property type="evidence" value="ECO:0007669"/>
    <property type="project" value="InterPro"/>
</dbReference>
<keyword evidence="2 11" id="KW-0378">Hydrolase</keyword>
<dbReference type="PANTHER" id="PTHR34876:SF4">
    <property type="entry name" value="1,4-BETA-D-GLUCAN CELLOBIOHYDROLASE C-RELATED"/>
    <property type="match status" value="1"/>
</dbReference>
<feature type="region of interest" description="Disordered" evidence="12">
    <location>
        <begin position="321"/>
        <end position="344"/>
    </location>
</feature>
<feature type="active site" description="Proton acceptor" evidence="8">
    <location>
        <position position="391"/>
    </location>
</feature>
<evidence type="ECO:0000256" key="1">
    <source>
        <dbReference type="ARBA" id="ARBA00022729"/>
    </source>
</evidence>
<keyword evidence="3 11" id="KW-0136">Cellulose degradation</keyword>
<dbReference type="InterPro" id="IPR001524">
    <property type="entry name" value="Glyco_hydro_6_CS"/>
</dbReference>
<evidence type="ECO:0000256" key="11">
    <source>
        <dbReference type="RuleBase" id="RU361186"/>
    </source>
</evidence>
<evidence type="ECO:0000256" key="7">
    <source>
        <dbReference type="ARBA" id="ARBA00023326"/>
    </source>
</evidence>
<evidence type="ECO:0000256" key="3">
    <source>
        <dbReference type="ARBA" id="ARBA00023001"/>
    </source>
</evidence>
<dbReference type="OrthoDB" id="309899at2"/>
<dbReference type="PANTHER" id="PTHR34876">
    <property type="match status" value="1"/>
</dbReference>
<feature type="binding site" evidence="9">
    <location>
        <position position="389"/>
    </location>
    <ligand>
        <name>substrate</name>
    </ligand>
</feature>
<dbReference type="EMBL" id="WIXO01000001">
    <property type="protein sequence ID" value="MTE22243.1"/>
    <property type="molecule type" value="Genomic_DNA"/>
</dbReference>
<gene>
    <name evidence="13" type="ORF">F0L17_24705</name>
</gene>
<feature type="binding site" evidence="9">
    <location>
        <position position="274"/>
    </location>
    <ligand>
        <name>substrate</name>
    </ligand>
</feature>
<feature type="binding site" evidence="9">
    <location>
        <position position="120"/>
    </location>
    <ligand>
        <name>substrate</name>
    </ligand>
</feature>
<protein>
    <recommendedName>
        <fullName evidence="11">Glucanase</fullName>
        <ecNumber evidence="11">3.2.1.-</ecNumber>
    </recommendedName>
</protein>
<feature type="binding site" evidence="9">
    <location>
        <position position="247"/>
    </location>
    <ligand>
        <name>substrate</name>
    </ligand>
</feature>
<feature type="binding site" evidence="9">
    <location>
        <position position="385"/>
    </location>
    <ligand>
        <name>substrate</name>
    </ligand>
</feature>
<feature type="binding site" evidence="9">
    <location>
        <position position="244"/>
    </location>
    <ligand>
        <name>substrate</name>
    </ligand>
</feature>
<dbReference type="Pfam" id="PF01341">
    <property type="entry name" value="Glyco_hydro_6"/>
    <property type="match status" value="1"/>
</dbReference>
<evidence type="ECO:0000313" key="13">
    <source>
        <dbReference type="EMBL" id="MTE22243.1"/>
    </source>
</evidence>
<dbReference type="PIRSF" id="PIRSF001100">
    <property type="entry name" value="Beta_cellobiohydrolase"/>
    <property type="match status" value="1"/>
</dbReference>
<evidence type="ECO:0000256" key="9">
    <source>
        <dbReference type="PIRSR" id="PIRSR001100-2"/>
    </source>
</evidence>
<feature type="region of interest" description="Disordered" evidence="12">
    <location>
        <begin position="390"/>
        <end position="415"/>
    </location>
</feature>
<name>A0A6G2BJL0_9ACTN</name>
<dbReference type="GO" id="GO:0030245">
    <property type="term" value="P:cellulose catabolic process"/>
    <property type="evidence" value="ECO:0007669"/>
    <property type="project" value="UniProtKB-KW"/>
</dbReference>
<dbReference type="InterPro" id="IPR016288">
    <property type="entry name" value="Beta_cellobiohydrolase"/>
</dbReference>
<dbReference type="EC" id="3.2.1.-" evidence="11"/>
<feature type="region of interest" description="Disordered" evidence="12">
    <location>
        <begin position="64"/>
        <end position="85"/>
    </location>
</feature>
<keyword evidence="14" id="KW-1185">Reference proteome</keyword>
<dbReference type="SUPFAM" id="SSF51989">
    <property type="entry name" value="Glycosyl hydrolases family 6, cellulases"/>
    <property type="match status" value="1"/>
</dbReference>
<evidence type="ECO:0000256" key="12">
    <source>
        <dbReference type="SAM" id="MobiDB-lite"/>
    </source>
</evidence>
<organism evidence="13 14">
    <name type="scientific">Streptomyces taklimakanensis</name>
    <dbReference type="NCBI Taxonomy" id="2569853"/>
    <lineage>
        <taxon>Bacteria</taxon>
        <taxon>Bacillati</taxon>
        <taxon>Actinomycetota</taxon>
        <taxon>Actinomycetes</taxon>
        <taxon>Kitasatosporales</taxon>
        <taxon>Streptomycetaceae</taxon>
        <taxon>Streptomyces</taxon>
    </lineage>
</organism>
<evidence type="ECO:0000313" key="14">
    <source>
        <dbReference type="Proteomes" id="UP000473014"/>
    </source>
</evidence>
<dbReference type="InterPro" id="IPR036434">
    <property type="entry name" value="Beta_cellobiohydrolase_sf"/>
</dbReference>
<dbReference type="Gene3D" id="3.20.20.40">
    <property type="entry name" value="1, 4-beta cellobiohydrolase"/>
    <property type="match status" value="1"/>
</dbReference>
<accession>A0A6G2BJL0</accession>
<dbReference type="PRINTS" id="PR00733">
    <property type="entry name" value="GLHYDRLASE6"/>
</dbReference>
<evidence type="ECO:0000256" key="2">
    <source>
        <dbReference type="ARBA" id="ARBA00022801"/>
    </source>
</evidence>
<comment type="similarity">
    <text evidence="11">Belongs to the glycosyl hydrolase family 6.</text>
</comment>
<keyword evidence="5 11" id="KW-0119">Carbohydrate metabolism</keyword>
<keyword evidence="7 11" id="KW-0624">Polysaccharide degradation</keyword>
<keyword evidence="1" id="KW-0732">Signal</keyword>
<evidence type="ECO:0000256" key="8">
    <source>
        <dbReference type="PIRSR" id="PIRSR001100-1"/>
    </source>
</evidence>
<evidence type="ECO:0000256" key="10">
    <source>
        <dbReference type="PROSITE-ProRule" id="PRU10057"/>
    </source>
</evidence>
<feature type="binding site" evidence="9">
    <location>
        <position position="357"/>
    </location>
    <ligand>
        <name>substrate</name>
    </ligand>
</feature>
<evidence type="ECO:0000256" key="4">
    <source>
        <dbReference type="ARBA" id="ARBA00023157"/>
    </source>
</evidence>
<feature type="active site" description="Proton donor" evidence="8 10">
    <location>
        <position position="197"/>
    </location>
</feature>
<keyword evidence="6 11" id="KW-0326">Glycosidase</keyword>
<evidence type="ECO:0000256" key="5">
    <source>
        <dbReference type="ARBA" id="ARBA00023277"/>
    </source>
</evidence>
<reference evidence="13 14" key="1">
    <citation type="submission" date="2019-11" db="EMBL/GenBank/DDBJ databases">
        <authorList>
            <person name="Yuan L."/>
        </authorList>
    </citation>
    <scope>NUCLEOTIDE SEQUENCE [LARGE SCALE GENOMIC DNA]</scope>
    <source>
        <strain evidence="13 14">TRM43335</strain>
    </source>
</reference>
<keyword evidence="4" id="KW-1015">Disulfide bond</keyword>